<dbReference type="AlphaFoldDB" id="A0AAP2GX44"/>
<comment type="caution">
    <text evidence="2">The sequence shown here is derived from an EMBL/GenBank/DDBJ whole genome shotgun (WGS) entry which is preliminary data.</text>
</comment>
<dbReference type="EMBL" id="JAHESE010000049">
    <property type="protein sequence ID" value="MBT1712092.1"/>
    <property type="molecule type" value="Genomic_DNA"/>
</dbReference>
<proteinExistence type="predicted"/>
<keyword evidence="1" id="KW-0732">Signal</keyword>
<name>A0AAP2GX44_9BACT</name>
<reference evidence="2 3" key="1">
    <citation type="submission" date="2021-05" db="EMBL/GenBank/DDBJ databases">
        <title>A Polyphasic approach of four new species of the genus Ohtaekwangia: Ohtaekwangia histidinii sp. nov., Ohtaekwangia cretensis sp. nov., Ohtaekwangia indiensis sp. nov., Ohtaekwangia reichenbachii sp. nov. from diverse environment.</title>
        <authorList>
            <person name="Octaviana S."/>
        </authorList>
    </citation>
    <scope>NUCLEOTIDE SEQUENCE [LARGE SCALE GENOMIC DNA]</scope>
    <source>
        <strain evidence="2 3">PWU5</strain>
    </source>
</reference>
<sequence>MKNTLILPLMLAMNILFSNALPAQDAANTDKLKPFAAWIGRWQGESSVKMGDGPALTAQMDERVEMKLEGAIIVVEGIGKGINPTTKQERVVHHAFAVLSYDMNSQEYRFRTYLKDGRGGDAWVKVTGNNTFQWGFDIPNRGKNRYSITVDPVKKTWHEIGEFSADGATWSSFMEANLTRVD</sequence>
<feature type="signal peptide" evidence="1">
    <location>
        <begin position="1"/>
        <end position="23"/>
    </location>
</feature>
<protein>
    <recommendedName>
        <fullName evidence="4">DUF1579 domain-containing protein</fullName>
    </recommendedName>
</protein>
<evidence type="ECO:0000313" key="3">
    <source>
        <dbReference type="Proteomes" id="UP001319080"/>
    </source>
</evidence>
<dbReference type="Proteomes" id="UP001319080">
    <property type="component" value="Unassembled WGS sequence"/>
</dbReference>
<evidence type="ECO:0000313" key="2">
    <source>
        <dbReference type="EMBL" id="MBT1712092.1"/>
    </source>
</evidence>
<accession>A0AAP2GX44</accession>
<keyword evidence="3" id="KW-1185">Reference proteome</keyword>
<evidence type="ECO:0000256" key="1">
    <source>
        <dbReference type="SAM" id="SignalP"/>
    </source>
</evidence>
<organism evidence="2 3">
    <name type="scientific">Dawidia cretensis</name>
    <dbReference type="NCBI Taxonomy" id="2782350"/>
    <lineage>
        <taxon>Bacteria</taxon>
        <taxon>Pseudomonadati</taxon>
        <taxon>Bacteroidota</taxon>
        <taxon>Cytophagia</taxon>
        <taxon>Cytophagales</taxon>
        <taxon>Chryseotaleaceae</taxon>
        <taxon>Dawidia</taxon>
    </lineage>
</organism>
<evidence type="ECO:0008006" key="4">
    <source>
        <dbReference type="Google" id="ProtNLM"/>
    </source>
</evidence>
<gene>
    <name evidence="2" type="ORF">KK062_27875</name>
</gene>
<dbReference type="RefSeq" id="WP_254087661.1">
    <property type="nucleotide sequence ID" value="NZ_JAHESE010000049.1"/>
</dbReference>
<feature type="chain" id="PRO_5042886733" description="DUF1579 domain-containing protein" evidence="1">
    <location>
        <begin position="24"/>
        <end position="182"/>
    </location>
</feature>